<feature type="non-terminal residue" evidence="1">
    <location>
        <position position="1"/>
    </location>
</feature>
<organism evidence="1 2">
    <name type="scientific">Phytophthora nicotianae P1976</name>
    <dbReference type="NCBI Taxonomy" id="1317066"/>
    <lineage>
        <taxon>Eukaryota</taxon>
        <taxon>Sar</taxon>
        <taxon>Stramenopiles</taxon>
        <taxon>Oomycota</taxon>
        <taxon>Peronosporomycetes</taxon>
        <taxon>Peronosporales</taxon>
        <taxon>Peronosporaceae</taxon>
        <taxon>Phytophthora</taxon>
    </lineage>
</organism>
<dbReference type="Proteomes" id="UP000028582">
    <property type="component" value="Unassembled WGS sequence"/>
</dbReference>
<protein>
    <submittedName>
        <fullName evidence="1">Uncharacterized protein</fullName>
    </submittedName>
</protein>
<name>A0A081AN97_PHYNI</name>
<dbReference type="AlphaFoldDB" id="A0A081AN97"/>
<evidence type="ECO:0000313" key="2">
    <source>
        <dbReference type="Proteomes" id="UP000028582"/>
    </source>
</evidence>
<dbReference type="EMBL" id="ANJA01000995">
    <property type="protein sequence ID" value="ETO80358.1"/>
    <property type="molecule type" value="Genomic_DNA"/>
</dbReference>
<gene>
    <name evidence="1" type="ORF">F444_05146</name>
</gene>
<comment type="caution">
    <text evidence="1">The sequence shown here is derived from an EMBL/GenBank/DDBJ whole genome shotgun (WGS) entry which is preliminary data.</text>
</comment>
<proteinExistence type="predicted"/>
<sequence length="57" mass="6275">ALRIQRIEAAVELTGRPDIVKQQDIDDFVEHQKTSRGEDITYGTCSSLPAPSTGCWA</sequence>
<accession>A0A081AN97</accession>
<evidence type="ECO:0000313" key="1">
    <source>
        <dbReference type="EMBL" id="ETO80358.1"/>
    </source>
</evidence>
<reference evidence="1 2" key="1">
    <citation type="submission" date="2013-11" db="EMBL/GenBank/DDBJ databases">
        <title>The Genome Sequence of Phytophthora parasitica P1976.</title>
        <authorList>
            <consortium name="The Broad Institute Genomics Platform"/>
            <person name="Russ C."/>
            <person name="Tyler B."/>
            <person name="Panabieres F."/>
            <person name="Shan W."/>
            <person name="Tripathy S."/>
            <person name="Grunwald N."/>
            <person name="Machado M."/>
            <person name="Johnson C.S."/>
            <person name="Walker B."/>
            <person name="Young S."/>
            <person name="Zeng Q."/>
            <person name="Gargeya S."/>
            <person name="Fitzgerald M."/>
            <person name="Haas B."/>
            <person name="Abouelleil A."/>
            <person name="Allen A.W."/>
            <person name="Alvarado L."/>
            <person name="Arachchi H.M."/>
            <person name="Berlin A.M."/>
            <person name="Chapman S.B."/>
            <person name="Gainer-Dewar J."/>
            <person name="Goldberg J."/>
            <person name="Griggs A."/>
            <person name="Gujja S."/>
            <person name="Hansen M."/>
            <person name="Howarth C."/>
            <person name="Imamovic A."/>
            <person name="Ireland A."/>
            <person name="Larimer J."/>
            <person name="McCowan C."/>
            <person name="Murphy C."/>
            <person name="Pearson M."/>
            <person name="Poon T.W."/>
            <person name="Priest M."/>
            <person name="Roberts A."/>
            <person name="Saif S."/>
            <person name="Shea T."/>
            <person name="Sisk P."/>
            <person name="Sykes S."/>
            <person name="Wortman J."/>
            <person name="Nusbaum C."/>
            <person name="Birren B."/>
        </authorList>
    </citation>
    <scope>NUCLEOTIDE SEQUENCE [LARGE SCALE GENOMIC DNA]</scope>
    <source>
        <strain evidence="1 2">P1976</strain>
    </source>
</reference>